<evidence type="ECO:0000313" key="1">
    <source>
        <dbReference type="EMBL" id="CAG7832648.1"/>
    </source>
</evidence>
<comment type="caution">
    <text evidence="1">The sequence shown here is derived from an EMBL/GenBank/DDBJ whole genome shotgun (WGS) entry which is preliminary data.</text>
</comment>
<organism evidence="1 2">
    <name type="scientific">Allacma fusca</name>
    <dbReference type="NCBI Taxonomy" id="39272"/>
    <lineage>
        <taxon>Eukaryota</taxon>
        <taxon>Metazoa</taxon>
        <taxon>Ecdysozoa</taxon>
        <taxon>Arthropoda</taxon>
        <taxon>Hexapoda</taxon>
        <taxon>Collembola</taxon>
        <taxon>Symphypleona</taxon>
        <taxon>Sminthuridae</taxon>
        <taxon>Allacma</taxon>
    </lineage>
</organism>
<accession>A0A8J2PJ87</accession>
<dbReference type="AlphaFoldDB" id="A0A8J2PJ87"/>
<reference evidence="1" key="1">
    <citation type="submission" date="2021-06" db="EMBL/GenBank/DDBJ databases">
        <authorList>
            <person name="Hodson N. C."/>
            <person name="Mongue J. A."/>
            <person name="Jaron S. K."/>
        </authorList>
    </citation>
    <scope>NUCLEOTIDE SEQUENCE</scope>
</reference>
<dbReference type="EMBL" id="CAJVCH010566223">
    <property type="protein sequence ID" value="CAG7832648.1"/>
    <property type="molecule type" value="Genomic_DNA"/>
</dbReference>
<sequence length="61" mass="6968">AFQTYKQEKGEDAAAAILNRLKTRIMEILNEDLTDEEKSNPDEISLFETSPMILIMARKPV</sequence>
<name>A0A8J2PJ87_9HEXA</name>
<dbReference type="OrthoDB" id="8123669at2759"/>
<feature type="non-terminal residue" evidence="1">
    <location>
        <position position="1"/>
    </location>
</feature>
<proteinExistence type="predicted"/>
<gene>
    <name evidence="1" type="ORF">AFUS01_LOCUS42327</name>
</gene>
<keyword evidence="2" id="KW-1185">Reference proteome</keyword>
<evidence type="ECO:0000313" key="2">
    <source>
        <dbReference type="Proteomes" id="UP000708208"/>
    </source>
</evidence>
<protein>
    <submittedName>
        <fullName evidence="1">Uncharacterized protein</fullName>
    </submittedName>
</protein>
<dbReference type="Proteomes" id="UP000708208">
    <property type="component" value="Unassembled WGS sequence"/>
</dbReference>